<reference evidence="3" key="1">
    <citation type="submission" date="2016-10" db="EMBL/GenBank/DDBJ databases">
        <authorList>
            <person name="Varghese N."/>
            <person name="Submissions S."/>
        </authorList>
    </citation>
    <scope>NUCLEOTIDE SEQUENCE [LARGE SCALE GENOMIC DNA]</scope>
    <source>
        <strain evidence="3">IBRC-M 10760</strain>
    </source>
</reference>
<organism evidence="2 3">
    <name type="scientific">Halorientalis regularis</name>
    <dbReference type="NCBI Taxonomy" id="660518"/>
    <lineage>
        <taxon>Archaea</taxon>
        <taxon>Methanobacteriati</taxon>
        <taxon>Methanobacteriota</taxon>
        <taxon>Stenosarchaea group</taxon>
        <taxon>Halobacteria</taxon>
        <taxon>Halobacteriales</taxon>
        <taxon>Haloarculaceae</taxon>
        <taxon>Halorientalis</taxon>
    </lineage>
</organism>
<evidence type="ECO:0000256" key="1">
    <source>
        <dbReference type="SAM" id="Phobius"/>
    </source>
</evidence>
<dbReference type="RefSeq" id="WP_092694516.1">
    <property type="nucleotide sequence ID" value="NZ_FNBK01000015.1"/>
</dbReference>
<keyword evidence="1" id="KW-0812">Transmembrane</keyword>
<dbReference type="OrthoDB" id="238485at2157"/>
<accession>A0A1G7RK83</accession>
<evidence type="ECO:0000313" key="2">
    <source>
        <dbReference type="EMBL" id="SDG11095.1"/>
    </source>
</evidence>
<protein>
    <submittedName>
        <fullName evidence="2">Uncharacterized protein</fullName>
    </submittedName>
</protein>
<feature type="transmembrane region" description="Helical" evidence="1">
    <location>
        <begin position="89"/>
        <end position="108"/>
    </location>
</feature>
<dbReference type="AlphaFoldDB" id="A0A1G7RK83"/>
<sequence length="121" mass="13480">MAKTQRNDLSRPFLVLGFALAVGVAAGTVRYATPSLQRAETLAFGWLLVAFTFTYSYRPLRESVYGRLVSSLFIMLFATFFYLRGSRGPLVPFGLFALALAAFCYQLYRLGDDGGRRSQLS</sequence>
<dbReference type="Proteomes" id="UP000199076">
    <property type="component" value="Unassembled WGS sequence"/>
</dbReference>
<feature type="transmembrane region" description="Helical" evidence="1">
    <location>
        <begin position="64"/>
        <end position="83"/>
    </location>
</feature>
<dbReference type="EMBL" id="FNBK01000015">
    <property type="protein sequence ID" value="SDG11095.1"/>
    <property type="molecule type" value="Genomic_DNA"/>
</dbReference>
<feature type="transmembrane region" description="Helical" evidence="1">
    <location>
        <begin position="39"/>
        <end position="57"/>
    </location>
</feature>
<feature type="transmembrane region" description="Helical" evidence="1">
    <location>
        <begin position="12"/>
        <end position="33"/>
    </location>
</feature>
<evidence type="ECO:0000313" key="3">
    <source>
        <dbReference type="Proteomes" id="UP000199076"/>
    </source>
</evidence>
<keyword evidence="3" id="KW-1185">Reference proteome</keyword>
<keyword evidence="1" id="KW-1133">Transmembrane helix</keyword>
<gene>
    <name evidence="2" type="ORF">SAMN05216218_11566</name>
</gene>
<name>A0A1G7RK83_9EURY</name>
<proteinExistence type="predicted"/>
<keyword evidence="1" id="KW-0472">Membrane</keyword>